<proteinExistence type="inferred from homology"/>
<keyword evidence="4" id="KW-1185">Reference proteome</keyword>
<dbReference type="Gene3D" id="1.10.1530.10">
    <property type="match status" value="1"/>
</dbReference>
<dbReference type="InterPro" id="IPR003767">
    <property type="entry name" value="Malate/L-lactate_DH-like"/>
</dbReference>
<dbReference type="GO" id="GO:0016491">
    <property type="term" value="F:oxidoreductase activity"/>
    <property type="evidence" value="ECO:0007669"/>
    <property type="project" value="UniProtKB-KW"/>
</dbReference>
<sequence length="356" mass="37407">MHTVSPDSLEAFAQVAIEGCGAPSGIAETVARSLVSADLVGHSSHGVVRLPYYAAQIDDGALDPSAMPELEEAGPFHRIDGGGAFGQVTGRRAVELVTETAAERGVGIVGVHDSGHLGRIGEWADIVTDEGYLFASWVNLHGGAQRIAPHGTADRRLGTNPITFGVPSFGALPFDPIYDAATSQIAHGKIIERDGSGERLPEDWTITETGEPVEYAADFENEVGALLPLGGIETGHKGFGLATMTELFAAIIGGGAVATEAEQNWAGNGAAFVAIDPTAFTTREAVAERVSGLARFLRSAEPIEEGGEVLLPGEPEYRTARDRRESGIPLEDAVVENLREIAEDLGVRASLPEPLR</sequence>
<evidence type="ECO:0000313" key="3">
    <source>
        <dbReference type="EMBL" id="MFC6893907.1"/>
    </source>
</evidence>
<protein>
    <submittedName>
        <fullName evidence="3">Ldh family oxidoreductase</fullName>
    </submittedName>
</protein>
<dbReference type="RefSeq" id="WP_379746558.1">
    <property type="nucleotide sequence ID" value="NZ_JBHSVN010000001.1"/>
</dbReference>
<evidence type="ECO:0000256" key="1">
    <source>
        <dbReference type="ARBA" id="ARBA00006056"/>
    </source>
</evidence>
<organism evidence="3 4">
    <name type="scientific">Halopenitus salinus</name>
    <dbReference type="NCBI Taxonomy" id="1198295"/>
    <lineage>
        <taxon>Archaea</taxon>
        <taxon>Methanobacteriati</taxon>
        <taxon>Methanobacteriota</taxon>
        <taxon>Stenosarchaea group</taxon>
        <taxon>Halobacteria</taxon>
        <taxon>Halobacteriales</taxon>
        <taxon>Haloferacaceae</taxon>
        <taxon>Halopenitus</taxon>
    </lineage>
</organism>
<dbReference type="InterPro" id="IPR043143">
    <property type="entry name" value="Mal/L-sulf/L-lact_DH-like_NADP"/>
</dbReference>
<dbReference type="PANTHER" id="PTHR11091:SF0">
    <property type="entry name" value="MALATE DEHYDROGENASE"/>
    <property type="match status" value="1"/>
</dbReference>
<dbReference type="InterPro" id="IPR036111">
    <property type="entry name" value="Mal/L-sulfo/L-lacto_DH-like_sf"/>
</dbReference>
<dbReference type="SUPFAM" id="SSF89733">
    <property type="entry name" value="L-sulfolactate dehydrogenase-like"/>
    <property type="match status" value="1"/>
</dbReference>
<dbReference type="Proteomes" id="UP001596296">
    <property type="component" value="Unassembled WGS sequence"/>
</dbReference>
<reference evidence="3 4" key="1">
    <citation type="journal article" date="2019" name="Int. J. Syst. Evol. Microbiol.">
        <title>The Global Catalogue of Microorganisms (GCM) 10K type strain sequencing project: providing services to taxonomists for standard genome sequencing and annotation.</title>
        <authorList>
            <consortium name="The Broad Institute Genomics Platform"/>
            <consortium name="The Broad Institute Genome Sequencing Center for Infectious Disease"/>
            <person name="Wu L."/>
            <person name="Ma J."/>
        </authorList>
    </citation>
    <scope>NUCLEOTIDE SEQUENCE [LARGE SCALE GENOMIC DNA]</scope>
    <source>
        <strain evidence="3 4">SKJ47</strain>
    </source>
</reference>
<dbReference type="Pfam" id="PF02615">
    <property type="entry name" value="Ldh_2"/>
    <property type="match status" value="1"/>
</dbReference>
<keyword evidence="2" id="KW-0560">Oxidoreductase</keyword>
<dbReference type="AlphaFoldDB" id="A0ABD5V2U7"/>
<evidence type="ECO:0000256" key="2">
    <source>
        <dbReference type="ARBA" id="ARBA00023002"/>
    </source>
</evidence>
<gene>
    <name evidence="3" type="ORF">ACFQE9_15040</name>
</gene>
<dbReference type="PANTHER" id="PTHR11091">
    <property type="entry name" value="OXIDOREDUCTASE-RELATED"/>
    <property type="match status" value="1"/>
</dbReference>
<name>A0ABD5V2U7_9EURY</name>
<accession>A0ABD5V2U7</accession>
<dbReference type="Gene3D" id="3.30.1370.60">
    <property type="entry name" value="Hypothetical oxidoreductase yiak, domain 2"/>
    <property type="match status" value="1"/>
</dbReference>
<evidence type="ECO:0000313" key="4">
    <source>
        <dbReference type="Proteomes" id="UP001596296"/>
    </source>
</evidence>
<dbReference type="EMBL" id="JBHSXL010000015">
    <property type="protein sequence ID" value="MFC6893907.1"/>
    <property type="molecule type" value="Genomic_DNA"/>
</dbReference>
<comment type="similarity">
    <text evidence="1">Belongs to the LDH2/MDH2 oxidoreductase family.</text>
</comment>
<dbReference type="InterPro" id="IPR043144">
    <property type="entry name" value="Mal/L-sulf/L-lact_DH-like_ah"/>
</dbReference>
<comment type="caution">
    <text evidence="3">The sequence shown here is derived from an EMBL/GenBank/DDBJ whole genome shotgun (WGS) entry which is preliminary data.</text>
</comment>